<dbReference type="SMART" id="SM00849">
    <property type="entry name" value="Lactamase_B"/>
    <property type="match status" value="1"/>
</dbReference>
<dbReference type="KEGG" id="hsk:H4317_08675"/>
<keyword evidence="2" id="KW-0479">Metal-binding</keyword>
<comment type="similarity">
    <text evidence="1">Belongs to the metallo-beta-lactamase superfamily.</text>
</comment>
<feature type="domain" description="Metallo-beta-lactamase" evidence="5">
    <location>
        <begin position="42"/>
        <end position="255"/>
    </location>
</feature>
<dbReference type="PANTHER" id="PTHR42978:SF6">
    <property type="entry name" value="QUORUM-QUENCHING LACTONASE YTNP-RELATED"/>
    <property type="match status" value="1"/>
</dbReference>
<dbReference type="SUPFAM" id="SSF56281">
    <property type="entry name" value="Metallo-hydrolase/oxidoreductase"/>
    <property type="match status" value="1"/>
</dbReference>
<evidence type="ECO:0000256" key="2">
    <source>
        <dbReference type="ARBA" id="ARBA00022723"/>
    </source>
</evidence>
<keyword evidence="7" id="KW-1185">Reference proteome</keyword>
<dbReference type="InterPro" id="IPR036866">
    <property type="entry name" value="RibonucZ/Hydroxyglut_hydro"/>
</dbReference>
<evidence type="ECO:0000256" key="3">
    <source>
        <dbReference type="ARBA" id="ARBA00022801"/>
    </source>
</evidence>
<dbReference type="GO" id="GO:0046872">
    <property type="term" value="F:metal ion binding"/>
    <property type="evidence" value="ECO:0007669"/>
    <property type="project" value="UniProtKB-KW"/>
</dbReference>
<dbReference type="Pfam" id="PF00753">
    <property type="entry name" value="Lactamase_B"/>
    <property type="match status" value="1"/>
</dbReference>
<dbReference type="PANTHER" id="PTHR42978">
    <property type="entry name" value="QUORUM-QUENCHING LACTONASE YTNP-RELATED-RELATED"/>
    <property type="match status" value="1"/>
</dbReference>
<name>A0A7G7WBV8_9BACT</name>
<dbReference type="Gene3D" id="3.60.15.10">
    <property type="entry name" value="Ribonuclease Z/Hydroxyacylglutathione hydrolase-like"/>
    <property type="match status" value="1"/>
</dbReference>
<accession>A0A7G7WBV8</accession>
<dbReference type="InterPro" id="IPR001279">
    <property type="entry name" value="Metallo-B-lactamas"/>
</dbReference>
<dbReference type="Proteomes" id="UP000515489">
    <property type="component" value="Chromosome"/>
</dbReference>
<dbReference type="InterPro" id="IPR051013">
    <property type="entry name" value="MBL_superfamily_lactonases"/>
</dbReference>
<sequence length="282" mass="31831">MHVHTLDTGLFKLDGGAMFGVVPKSMWQKLNPPDANNMCTWAMRCLLIEDGGRLMLVDNGIGDKQDEKFRGHFYLHGDDTLEKSLRKLGFTSTDITDVFLTHLHFDHCGGSVVRTAPDKLELAFPNATYWSNQSHWDWAVTPNPREKASFLKENILPIQESGHLQFVSPAAGAPETLPMFRDILFADGHTEKMMVPLVEYKGRTLAFMADLLPSTAHIPLPYVMAYDVRPLQTLTEKEQVLRRAADENWVLVLEHDAANECCTVQHTEKGVRLAETFRLAEL</sequence>
<evidence type="ECO:0000256" key="4">
    <source>
        <dbReference type="ARBA" id="ARBA00022833"/>
    </source>
</evidence>
<evidence type="ECO:0000259" key="5">
    <source>
        <dbReference type="SMART" id="SM00849"/>
    </source>
</evidence>
<keyword evidence="4" id="KW-0862">Zinc</keyword>
<dbReference type="EMBL" id="CP060202">
    <property type="protein sequence ID" value="QNH63851.1"/>
    <property type="molecule type" value="Genomic_DNA"/>
</dbReference>
<gene>
    <name evidence="6" type="ORF">H4317_08675</name>
</gene>
<organism evidence="6 7">
    <name type="scientific">Hymenobacter sediminicola</name>
    <dbReference type="NCBI Taxonomy" id="2761579"/>
    <lineage>
        <taxon>Bacteria</taxon>
        <taxon>Pseudomonadati</taxon>
        <taxon>Bacteroidota</taxon>
        <taxon>Cytophagia</taxon>
        <taxon>Cytophagales</taxon>
        <taxon>Hymenobacteraceae</taxon>
        <taxon>Hymenobacter</taxon>
    </lineage>
</organism>
<dbReference type="RefSeq" id="WP_185889726.1">
    <property type="nucleotide sequence ID" value="NZ_CP060202.1"/>
</dbReference>
<dbReference type="AlphaFoldDB" id="A0A7G7WBV8"/>
<proteinExistence type="inferred from homology"/>
<evidence type="ECO:0000313" key="7">
    <source>
        <dbReference type="Proteomes" id="UP000515489"/>
    </source>
</evidence>
<protein>
    <submittedName>
        <fullName evidence="6">MBL fold metallo-hydrolase</fullName>
    </submittedName>
</protein>
<dbReference type="GO" id="GO:0016787">
    <property type="term" value="F:hydrolase activity"/>
    <property type="evidence" value="ECO:0007669"/>
    <property type="project" value="UniProtKB-KW"/>
</dbReference>
<keyword evidence="3 6" id="KW-0378">Hydrolase</keyword>
<evidence type="ECO:0000256" key="1">
    <source>
        <dbReference type="ARBA" id="ARBA00007749"/>
    </source>
</evidence>
<evidence type="ECO:0000313" key="6">
    <source>
        <dbReference type="EMBL" id="QNH63851.1"/>
    </source>
</evidence>
<reference evidence="6 7" key="1">
    <citation type="submission" date="2020-08" db="EMBL/GenBank/DDBJ databases">
        <title>Hymenobacter sp. S2-20-2 genome sequencing.</title>
        <authorList>
            <person name="Jin L."/>
        </authorList>
    </citation>
    <scope>NUCLEOTIDE SEQUENCE [LARGE SCALE GENOMIC DNA]</scope>
    <source>
        <strain evidence="6 7">S2-20-2</strain>
    </source>
</reference>
<dbReference type="CDD" id="cd16281">
    <property type="entry name" value="metallo-hydrolase-like_MBL-fold"/>
    <property type="match status" value="1"/>
</dbReference>